<evidence type="ECO:0000313" key="1">
    <source>
        <dbReference type="EMBL" id="AXF57714.1"/>
    </source>
</evidence>
<gene>
    <name evidence="1" type="ORF">DT065_18220</name>
</gene>
<dbReference type="AlphaFoldDB" id="A0A345C3D3"/>
<accession>A0A345C3D3</accession>
<proteinExistence type="predicted"/>
<name>A0A345C3D3_9BACI</name>
<dbReference type="RefSeq" id="WP_114375784.1">
    <property type="nucleotide sequence ID" value="NZ_CP031092.1"/>
</dbReference>
<dbReference type="EMBL" id="CP031092">
    <property type="protein sequence ID" value="AXF57714.1"/>
    <property type="molecule type" value="Genomic_DNA"/>
</dbReference>
<keyword evidence="2" id="KW-1185">Reference proteome</keyword>
<protein>
    <submittedName>
        <fullName evidence="1">Uncharacterized protein</fullName>
    </submittedName>
</protein>
<dbReference type="OrthoDB" id="2943863at2"/>
<dbReference type="KEGG" id="rue:DT065_18220"/>
<dbReference type="Proteomes" id="UP000252100">
    <property type="component" value="Chromosome"/>
</dbReference>
<reference evidence="1 2" key="1">
    <citation type="journal article" date="2018" name="J. Microbiol.">
        <title>Salicibibacter kimchii gen. nov., sp. nov., a moderately halophilic and alkalitolerant bacterium in the family Bacillaceae, isolated from kimchi.</title>
        <authorList>
            <person name="Jang J.Y."/>
            <person name="Oh Y.J."/>
            <person name="Lim S.K."/>
            <person name="Park H.K."/>
            <person name="Lee C."/>
            <person name="Kim J.Y."/>
            <person name="Lee M.A."/>
            <person name="Choi H.J."/>
        </authorList>
    </citation>
    <scope>NUCLEOTIDE SEQUENCE [LARGE SCALE GENOMIC DNA]</scope>
    <source>
        <strain evidence="1 2">NKC1-1</strain>
    </source>
</reference>
<evidence type="ECO:0000313" key="2">
    <source>
        <dbReference type="Proteomes" id="UP000252100"/>
    </source>
</evidence>
<organism evidence="1 2">
    <name type="scientific">Salicibibacter kimchii</name>
    <dbReference type="NCBI Taxonomy" id="2099786"/>
    <lineage>
        <taxon>Bacteria</taxon>
        <taxon>Bacillati</taxon>
        <taxon>Bacillota</taxon>
        <taxon>Bacilli</taxon>
        <taxon>Bacillales</taxon>
        <taxon>Bacillaceae</taxon>
        <taxon>Salicibibacter</taxon>
    </lineage>
</organism>
<sequence>MQRNEQMYQHCLQHIGRHVKADMADQQSFYGFVENVDAENVYLIMLESDGGGHGFDNYSGSYGHGSGHQAYGTQQLGHHPGNDHYYTHGQQQAYGPPHGHQHHGYGHQDGHWGQPQMDQRVFGGYGYGYPGYGYGGYGAPGFRWRRLALPLAGLAAISLLF</sequence>